<dbReference type="GeneID" id="54554959"/>
<feature type="region of interest" description="Disordered" evidence="1">
    <location>
        <begin position="588"/>
        <end position="614"/>
    </location>
</feature>
<dbReference type="OrthoDB" id="5321006at2759"/>
<feature type="domain" description="SWI/SNF and RSC complexes subunit Ssr4 C-terminal" evidence="3">
    <location>
        <begin position="259"/>
        <end position="694"/>
    </location>
</feature>
<proteinExistence type="predicted"/>
<feature type="region of interest" description="Disordered" evidence="1">
    <location>
        <begin position="456"/>
        <end position="479"/>
    </location>
</feature>
<dbReference type="EMBL" id="ML986526">
    <property type="protein sequence ID" value="KAF2272134.1"/>
    <property type="molecule type" value="Genomic_DNA"/>
</dbReference>
<evidence type="ECO:0000256" key="1">
    <source>
        <dbReference type="SAM" id="MobiDB-lite"/>
    </source>
</evidence>
<dbReference type="RefSeq" id="XP_033649673.1">
    <property type="nucleotide sequence ID" value="XM_033801784.1"/>
</dbReference>
<dbReference type="Pfam" id="PF20497">
    <property type="entry name" value="SWI-SNF_Ssr4_C"/>
    <property type="match status" value="1"/>
</dbReference>
<dbReference type="InterPro" id="IPR046464">
    <property type="entry name" value="SWI-SNF_Ssr4_C"/>
</dbReference>
<sequence>MYSMNQNFSGPVDPSALVPDQILRHVHLISSFQFPKVAALLPAQALEHLLRAPTIVKSAQPVAWTYLSTPPPDGSMFLAWQSPRMGTNFASDGLVWADAEMSFEVSVRGYTVQCFAHKAGFLPPAEPITAHARYRYRILHGPGDIDPQLYIVHYAQAEPSYRLPTSQFPLSPAVHQQLQQRAQLEAAGQLMRKDFMLADRANWPKVEFVRPPAQQPPYYNPMQPGRMYNQPPPNKRQRQTLAQQRQAGPTAMMPEHILEEEENSTQDAFDFITPREISQSRYKQHHEWMEEIFSSPYAAGQILPIDLGLGLMGELAPLTADILDAPTGAIPTRDRQDAKGKYEVKSYSKLTPEQLKEFEDRVSAYTAKAEAELEKMKAAHAKKMAGLKRSRTYVKAERRIRDAAKLASESTDSETPDLINNIVKDVEAAVGVEFETKKQVVCVDKGGFIEKQQSLAQRNQQLNGSGSTPSQADAGSTMMETMDADNSAASLLDQYGSTSLANTPGATSLSVPPISQPQSQLQSAVATPNASVPEPKQGAEGADHGTADMPGGSADDLLNLDVEMSGITNADEKAGENDWVMVDQNATAQQSTTNSDANPATGTHPAPTGPLATSTATAEAATTAAGGGGAAETGEASATAMFDSTDFGSFDNLVEDSAGDALAQYTNVDDDTMGLDLVDDSAFGDAFHGTETQHHEEQQSAEHADQGNTA</sequence>
<dbReference type="InterPro" id="IPR013859">
    <property type="entry name" value="Ssr4_N"/>
</dbReference>
<evidence type="ECO:0000313" key="5">
    <source>
        <dbReference type="Proteomes" id="UP000800097"/>
    </source>
</evidence>
<accession>A0A6A6J7C0</accession>
<feature type="region of interest" description="Disordered" evidence="1">
    <location>
        <begin position="503"/>
        <end position="557"/>
    </location>
</feature>
<name>A0A6A6J7C0_WESOR</name>
<feature type="compositionally biased region" description="Low complexity" evidence="1">
    <location>
        <begin position="508"/>
        <end position="523"/>
    </location>
</feature>
<dbReference type="GO" id="GO:0006338">
    <property type="term" value="P:chromatin remodeling"/>
    <property type="evidence" value="ECO:0007669"/>
    <property type="project" value="InterPro"/>
</dbReference>
<feature type="compositionally biased region" description="Basic and acidic residues" evidence="1">
    <location>
        <begin position="691"/>
        <end position="710"/>
    </location>
</feature>
<organism evidence="4 5">
    <name type="scientific">Westerdykella ornata</name>
    <dbReference type="NCBI Taxonomy" id="318751"/>
    <lineage>
        <taxon>Eukaryota</taxon>
        <taxon>Fungi</taxon>
        <taxon>Dikarya</taxon>
        <taxon>Ascomycota</taxon>
        <taxon>Pezizomycotina</taxon>
        <taxon>Dothideomycetes</taxon>
        <taxon>Pleosporomycetidae</taxon>
        <taxon>Pleosporales</taxon>
        <taxon>Sporormiaceae</taxon>
        <taxon>Westerdykella</taxon>
    </lineage>
</organism>
<feature type="region of interest" description="Disordered" evidence="1">
    <location>
        <begin position="683"/>
        <end position="710"/>
    </location>
</feature>
<reference evidence="4" key="1">
    <citation type="journal article" date="2020" name="Stud. Mycol.">
        <title>101 Dothideomycetes genomes: a test case for predicting lifestyles and emergence of pathogens.</title>
        <authorList>
            <person name="Haridas S."/>
            <person name="Albert R."/>
            <person name="Binder M."/>
            <person name="Bloem J."/>
            <person name="Labutti K."/>
            <person name="Salamov A."/>
            <person name="Andreopoulos B."/>
            <person name="Baker S."/>
            <person name="Barry K."/>
            <person name="Bills G."/>
            <person name="Bluhm B."/>
            <person name="Cannon C."/>
            <person name="Castanera R."/>
            <person name="Culley D."/>
            <person name="Daum C."/>
            <person name="Ezra D."/>
            <person name="Gonzalez J."/>
            <person name="Henrissat B."/>
            <person name="Kuo A."/>
            <person name="Liang C."/>
            <person name="Lipzen A."/>
            <person name="Lutzoni F."/>
            <person name="Magnuson J."/>
            <person name="Mondo S."/>
            <person name="Nolan M."/>
            <person name="Ohm R."/>
            <person name="Pangilinan J."/>
            <person name="Park H.-J."/>
            <person name="Ramirez L."/>
            <person name="Alfaro M."/>
            <person name="Sun H."/>
            <person name="Tritt A."/>
            <person name="Yoshinaga Y."/>
            <person name="Zwiers L.-H."/>
            <person name="Turgeon B."/>
            <person name="Goodwin S."/>
            <person name="Spatafora J."/>
            <person name="Crous P."/>
            <person name="Grigoriev I."/>
        </authorList>
    </citation>
    <scope>NUCLEOTIDE SEQUENCE</scope>
    <source>
        <strain evidence="4">CBS 379.55</strain>
    </source>
</reference>
<protein>
    <submittedName>
        <fullName evidence="4">DUF1750-domain-containing protein</fullName>
    </submittedName>
</protein>
<dbReference type="Proteomes" id="UP000800097">
    <property type="component" value="Unassembled WGS sequence"/>
</dbReference>
<feature type="domain" description="SWI/SNF and RSC complexes subunit Ssr4 N-terminal" evidence="2">
    <location>
        <begin position="13"/>
        <end position="223"/>
    </location>
</feature>
<dbReference type="Pfam" id="PF08549">
    <property type="entry name" value="SWI-SNF_Ssr4_N"/>
    <property type="match status" value="1"/>
</dbReference>
<evidence type="ECO:0000259" key="3">
    <source>
        <dbReference type="Pfam" id="PF20497"/>
    </source>
</evidence>
<evidence type="ECO:0000259" key="2">
    <source>
        <dbReference type="Pfam" id="PF08549"/>
    </source>
</evidence>
<keyword evidence="5" id="KW-1185">Reference proteome</keyword>
<feature type="compositionally biased region" description="Low complexity" evidence="1">
    <location>
        <begin position="597"/>
        <end position="614"/>
    </location>
</feature>
<feature type="compositionally biased region" description="Polar residues" evidence="1">
    <location>
        <begin position="456"/>
        <end position="474"/>
    </location>
</feature>
<gene>
    <name evidence="4" type="ORF">EI97DRAFT_470656</name>
</gene>
<dbReference type="AlphaFoldDB" id="A0A6A6J7C0"/>
<evidence type="ECO:0000313" key="4">
    <source>
        <dbReference type="EMBL" id="KAF2272134.1"/>
    </source>
</evidence>
<feature type="region of interest" description="Disordered" evidence="1">
    <location>
        <begin position="212"/>
        <end position="249"/>
    </location>
</feature>